<reference evidence="7" key="1">
    <citation type="journal article" date="2013" name="Nature">
        <title>Draft genome of the wheat A-genome progenitor Triticum urartu.</title>
        <authorList>
            <person name="Ling H.Q."/>
            <person name="Zhao S."/>
            <person name="Liu D."/>
            <person name="Wang J."/>
            <person name="Sun H."/>
            <person name="Zhang C."/>
            <person name="Fan H."/>
            <person name="Li D."/>
            <person name="Dong L."/>
            <person name="Tao Y."/>
            <person name="Gao C."/>
            <person name="Wu H."/>
            <person name="Li Y."/>
            <person name="Cui Y."/>
            <person name="Guo X."/>
            <person name="Zheng S."/>
            <person name="Wang B."/>
            <person name="Yu K."/>
            <person name="Liang Q."/>
            <person name="Yang W."/>
            <person name="Lou X."/>
            <person name="Chen J."/>
            <person name="Feng M."/>
            <person name="Jian J."/>
            <person name="Zhang X."/>
            <person name="Luo G."/>
            <person name="Jiang Y."/>
            <person name="Liu J."/>
            <person name="Wang Z."/>
            <person name="Sha Y."/>
            <person name="Zhang B."/>
            <person name="Wu H."/>
            <person name="Tang D."/>
            <person name="Shen Q."/>
            <person name="Xue P."/>
            <person name="Zou S."/>
            <person name="Wang X."/>
            <person name="Liu X."/>
            <person name="Wang F."/>
            <person name="Yang Y."/>
            <person name="An X."/>
            <person name="Dong Z."/>
            <person name="Zhang K."/>
            <person name="Zhang X."/>
            <person name="Luo M.C."/>
            <person name="Dvorak J."/>
            <person name="Tong Y."/>
            <person name="Wang J."/>
            <person name="Yang H."/>
            <person name="Li Z."/>
            <person name="Wang D."/>
            <person name="Zhang A."/>
            <person name="Wang J."/>
        </authorList>
    </citation>
    <scope>NUCLEOTIDE SEQUENCE</scope>
</reference>
<evidence type="ECO:0000256" key="5">
    <source>
        <dbReference type="ARBA" id="ARBA00022821"/>
    </source>
</evidence>
<proteinExistence type="inferred from homology"/>
<dbReference type="Gene3D" id="1.20.5.4130">
    <property type="match status" value="1"/>
</dbReference>
<dbReference type="STRING" id="4572.M7Z7W3"/>
<dbReference type="OMA" id="QLMYIIF"/>
<keyword evidence="3" id="KW-0677">Repeat</keyword>
<evidence type="ECO:0000259" key="6">
    <source>
        <dbReference type="Pfam" id="PF18052"/>
    </source>
</evidence>
<dbReference type="InterPro" id="IPR038005">
    <property type="entry name" value="RX-like_CC"/>
</dbReference>
<sequence length="277" mass="31594">MAGSAQIAKSLRNRKRRGLPSSQGSNQNWVPDPLLIEETVTSITRAVLNRAIHFAESAIAKEAALHLGIQRDQTFIADELEMMQGFLMAAHDDRDSHNRVVKIWVKQVRDVAYDVEDCLQDFAVRVTVRRSWWRFPRKLLHRRHVAKKMKELRARVEDVSQRNLRYHLIKASKPISADEQSLAVASATMSDIDEVRRQHEKAKVGLIRLISKKDNDLRVIAVLETNAIGLGETSIVKRAYEDLKIHKKFECFAWISANGDYSTNSAYLATFHGSIHC</sequence>
<dbReference type="AlphaFoldDB" id="M7Z7W3"/>
<gene>
    <name evidence="7" type="ORF">TRIUR3_15423</name>
</gene>
<keyword evidence="2" id="KW-0433">Leucine-rich repeat</keyword>
<name>M7Z7W3_TRIUA</name>
<accession>M7Z7W3</accession>
<dbReference type="EMBL" id="KD167934">
    <property type="protein sequence ID" value="EMS55656.1"/>
    <property type="molecule type" value="Genomic_DNA"/>
</dbReference>
<dbReference type="PANTHER" id="PTHR19338:SF58">
    <property type="entry name" value="OS09G0517100 PROTEIN"/>
    <property type="match status" value="1"/>
</dbReference>
<evidence type="ECO:0000256" key="1">
    <source>
        <dbReference type="ARBA" id="ARBA00008894"/>
    </source>
</evidence>
<dbReference type="PANTHER" id="PTHR19338">
    <property type="entry name" value="TRANSLOCASE OF INNER MITOCHONDRIAL MEMBRANE 13 HOMOLOG"/>
    <property type="match status" value="1"/>
</dbReference>
<evidence type="ECO:0000256" key="2">
    <source>
        <dbReference type="ARBA" id="ARBA00022614"/>
    </source>
</evidence>
<dbReference type="CDD" id="cd14798">
    <property type="entry name" value="RX-CC_like"/>
    <property type="match status" value="1"/>
</dbReference>
<dbReference type="GO" id="GO:0006952">
    <property type="term" value="P:defense response"/>
    <property type="evidence" value="ECO:0007669"/>
    <property type="project" value="UniProtKB-KW"/>
</dbReference>
<feature type="domain" description="Disease resistance N-terminal" evidence="6">
    <location>
        <begin position="51"/>
        <end position="132"/>
    </location>
</feature>
<comment type="similarity">
    <text evidence="1">Belongs to the disease resistance NB-LRR family.</text>
</comment>
<dbReference type="InterPro" id="IPR041118">
    <property type="entry name" value="Rx_N"/>
</dbReference>
<dbReference type="eggNOG" id="KOG4658">
    <property type="taxonomic scope" value="Eukaryota"/>
</dbReference>
<keyword evidence="5" id="KW-0611">Plant defense</keyword>
<dbReference type="Pfam" id="PF18052">
    <property type="entry name" value="Rx_N"/>
    <property type="match status" value="1"/>
</dbReference>
<protein>
    <recommendedName>
        <fullName evidence="6">Disease resistance N-terminal domain-containing protein</fullName>
    </recommendedName>
</protein>
<organism evidence="7">
    <name type="scientific">Triticum urartu</name>
    <name type="common">Red wild einkorn</name>
    <name type="synonym">Crithodium urartu</name>
    <dbReference type="NCBI Taxonomy" id="4572"/>
    <lineage>
        <taxon>Eukaryota</taxon>
        <taxon>Viridiplantae</taxon>
        <taxon>Streptophyta</taxon>
        <taxon>Embryophyta</taxon>
        <taxon>Tracheophyta</taxon>
        <taxon>Spermatophyta</taxon>
        <taxon>Magnoliopsida</taxon>
        <taxon>Liliopsida</taxon>
        <taxon>Poales</taxon>
        <taxon>Poaceae</taxon>
        <taxon>BOP clade</taxon>
        <taxon>Pooideae</taxon>
        <taxon>Triticodae</taxon>
        <taxon>Triticeae</taxon>
        <taxon>Triticinae</taxon>
        <taxon>Triticum</taxon>
    </lineage>
</organism>
<evidence type="ECO:0000256" key="3">
    <source>
        <dbReference type="ARBA" id="ARBA00022737"/>
    </source>
</evidence>
<evidence type="ECO:0000256" key="4">
    <source>
        <dbReference type="ARBA" id="ARBA00022741"/>
    </source>
</evidence>
<dbReference type="GO" id="GO:0000166">
    <property type="term" value="F:nucleotide binding"/>
    <property type="evidence" value="ECO:0007669"/>
    <property type="project" value="UniProtKB-KW"/>
</dbReference>
<evidence type="ECO:0000313" key="7">
    <source>
        <dbReference type="EMBL" id="EMS55656.1"/>
    </source>
</evidence>
<keyword evidence="4" id="KW-0547">Nucleotide-binding</keyword>